<dbReference type="Gene3D" id="3.20.20.30">
    <property type="entry name" value="Luciferase-like domain"/>
    <property type="match status" value="1"/>
</dbReference>
<reference evidence="6 7" key="1">
    <citation type="submission" date="2018-05" db="EMBL/GenBank/DDBJ databases">
        <title>Evolution of GPA BGCs.</title>
        <authorList>
            <person name="Waglechner N."/>
            <person name="Wright G.D."/>
        </authorList>
    </citation>
    <scope>NUCLEOTIDE SEQUENCE [LARGE SCALE GENOMIC DNA]</scope>
    <source>
        <strain evidence="6 7">DSM 5908</strain>
    </source>
</reference>
<proteinExistence type="predicted"/>
<dbReference type="AlphaFoldDB" id="A0A428W0K5"/>
<dbReference type="GO" id="GO:0046306">
    <property type="term" value="P:alkanesulfonate catabolic process"/>
    <property type="evidence" value="ECO:0007669"/>
    <property type="project" value="TreeGrafter"/>
</dbReference>
<dbReference type="GO" id="GO:0008726">
    <property type="term" value="F:alkanesulfonate monooxygenase activity"/>
    <property type="evidence" value="ECO:0007669"/>
    <property type="project" value="TreeGrafter"/>
</dbReference>
<dbReference type="InterPro" id="IPR011251">
    <property type="entry name" value="Luciferase-like_dom"/>
</dbReference>
<comment type="caution">
    <text evidence="6">The sequence shown here is derived from an EMBL/GenBank/DDBJ whole genome shotgun (WGS) entry which is preliminary data.</text>
</comment>
<evidence type="ECO:0000256" key="4">
    <source>
        <dbReference type="ARBA" id="ARBA00023033"/>
    </source>
</evidence>
<dbReference type="EMBL" id="QHHU01000083">
    <property type="protein sequence ID" value="RSM36602.1"/>
    <property type="molecule type" value="Genomic_DNA"/>
</dbReference>
<keyword evidence="2" id="KW-0288">FMN</keyword>
<evidence type="ECO:0000256" key="2">
    <source>
        <dbReference type="ARBA" id="ARBA00022643"/>
    </source>
</evidence>
<protein>
    <submittedName>
        <fullName evidence="6">Flavin-dependent oxidoreductase</fullName>
    </submittedName>
</protein>
<dbReference type="InterPro" id="IPR036661">
    <property type="entry name" value="Luciferase-like_sf"/>
</dbReference>
<dbReference type="SUPFAM" id="SSF51679">
    <property type="entry name" value="Bacterial luciferase-like"/>
    <property type="match status" value="1"/>
</dbReference>
<evidence type="ECO:0000259" key="5">
    <source>
        <dbReference type="Pfam" id="PF00296"/>
    </source>
</evidence>
<feature type="domain" description="Luciferase-like" evidence="5">
    <location>
        <begin position="14"/>
        <end position="218"/>
    </location>
</feature>
<keyword evidence="3" id="KW-0560">Oxidoreductase</keyword>
<evidence type="ECO:0000313" key="7">
    <source>
        <dbReference type="Proteomes" id="UP000286716"/>
    </source>
</evidence>
<dbReference type="InterPro" id="IPR050172">
    <property type="entry name" value="SsuD_RutA_monooxygenase"/>
</dbReference>
<evidence type="ECO:0000256" key="3">
    <source>
        <dbReference type="ARBA" id="ARBA00023002"/>
    </source>
</evidence>
<gene>
    <name evidence="6" type="ORF">DMA12_39860</name>
</gene>
<keyword evidence="7" id="KW-1185">Reference proteome</keyword>
<dbReference type="PANTHER" id="PTHR42847">
    <property type="entry name" value="ALKANESULFONATE MONOOXYGENASE"/>
    <property type="match status" value="1"/>
</dbReference>
<organism evidence="6 7">
    <name type="scientific">Amycolatopsis balhimycina DSM 5908</name>
    <dbReference type="NCBI Taxonomy" id="1081091"/>
    <lineage>
        <taxon>Bacteria</taxon>
        <taxon>Bacillati</taxon>
        <taxon>Actinomycetota</taxon>
        <taxon>Actinomycetes</taxon>
        <taxon>Pseudonocardiales</taxon>
        <taxon>Pseudonocardiaceae</taxon>
        <taxon>Amycolatopsis</taxon>
    </lineage>
</organism>
<dbReference type="Pfam" id="PF00296">
    <property type="entry name" value="Bac_luciferase"/>
    <property type="match status" value="1"/>
</dbReference>
<dbReference type="PANTHER" id="PTHR42847:SF4">
    <property type="entry name" value="ALKANESULFONATE MONOOXYGENASE-RELATED"/>
    <property type="match status" value="1"/>
</dbReference>
<accession>A0A428W0K5</accession>
<dbReference type="OrthoDB" id="5723200at2"/>
<dbReference type="Proteomes" id="UP000286716">
    <property type="component" value="Unassembled WGS sequence"/>
</dbReference>
<sequence>MKIGIGLPNQVRDMRPDVIPAWAARAEEAGFSTLGTVGRIAYPGVMDTVALAAAAGATQTIGLVSNVLIGTVWPPVLLAKEIAGIDGVSGGRLTLGIGIGGRPDDFVADGLGPKGLGKRIDADLEVYRDVWNGKPVGGGDNPAVPPGTREVPLLFGGFAPNALARMAKWGEGYVAGSVPPAMVAGSFDQARAAWKDGGREGEPRLVAIVYFALGEPETGLRKVGDYYSNMGDAAEIVVANVRTTPDAVRAAVEEFGALGADELIFNPATDELDDIARLADIVTPGR</sequence>
<name>A0A428W0K5_AMYBA</name>
<evidence type="ECO:0000313" key="6">
    <source>
        <dbReference type="EMBL" id="RSM36602.1"/>
    </source>
</evidence>
<keyword evidence="1" id="KW-0285">Flavoprotein</keyword>
<keyword evidence="4" id="KW-0503">Monooxygenase</keyword>
<dbReference type="RefSeq" id="WP_020645079.1">
    <property type="nucleotide sequence ID" value="NZ_QHHU01000083.1"/>
</dbReference>
<evidence type="ECO:0000256" key="1">
    <source>
        <dbReference type="ARBA" id="ARBA00022630"/>
    </source>
</evidence>